<comment type="function">
    <text evidence="5">May play a role in photosystem I and II biogenesis.</text>
</comment>
<comment type="similarity">
    <text evidence="5">Belongs to the PsbN family.</text>
</comment>
<proteinExistence type="inferred from homology"/>
<keyword evidence="3 5" id="KW-1133">Transmembrane helix</keyword>
<dbReference type="PANTHER" id="PTHR35326">
    <property type="entry name" value="PROTEIN PSBN"/>
    <property type="match status" value="1"/>
</dbReference>
<comment type="caution">
    <text evidence="6">The sequence shown here is derived from an EMBL/GenBank/DDBJ whole genome shotgun (WGS) entry which is preliminary data.</text>
</comment>
<keyword evidence="4 5" id="KW-0472">Membrane</keyword>
<dbReference type="EMBL" id="MLAW01000023">
    <property type="protein sequence ID" value="OJJ24975.1"/>
    <property type="molecule type" value="Genomic_DNA"/>
</dbReference>
<dbReference type="InterPro" id="IPR003398">
    <property type="entry name" value="PSII_PsbN"/>
</dbReference>
<protein>
    <recommendedName>
        <fullName evidence="5">Protein PsbN</fullName>
    </recommendedName>
</protein>
<dbReference type="GO" id="GO:0015979">
    <property type="term" value="P:photosynthesis"/>
    <property type="evidence" value="ECO:0007669"/>
    <property type="project" value="InterPro"/>
</dbReference>
<gene>
    <name evidence="5 6" type="primary">psbN</name>
    <name evidence="6" type="ORF">BI308_13930</name>
</gene>
<dbReference type="PANTHER" id="PTHR35326:SF3">
    <property type="entry name" value="PROTEIN PSBN"/>
    <property type="match status" value="1"/>
</dbReference>
<dbReference type="STRING" id="1925591.BI308_13930"/>
<name>A0A1L9QQK8_9CYAN</name>
<evidence type="ECO:0000256" key="2">
    <source>
        <dbReference type="ARBA" id="ARBA00022692"/>
    </source>
</evidence>
<dbReference type="HAMAP" id="MF_00293">
    <property type="entry name" value="PSII_PsbN"/>
    <property type="match status" value="1"/>
</dbReference>
<reference evidence="6" key="1">
    <citation type="submission" date="2016-10" db="EMBL/GenBank/DDBJ databases">
        <title>CRISPR-Cas defence system in Roseofilum reptotaenium: evidence of a bacteriophage-cyanobacterium arms race in the coral black band disease.</title>
        <authorList>
            <person name="Buerger P."/>
            <person name="Wood-Charlson E.M."/>
            <person name="Weynberg K.D."/>
            <person name="Willis B."/>
            <person name="Van Oppen M.J."/>
        </authorList>
    </citation>
    <scope>NUCLEOTIDE SEQUENCE [LARGE SCALE GENOMIC DNA]</scope>
    <source>
        <strain evidence="6">AO1-A</strain>
    </source>
</reference>
<evidence type="ECO:0000256" key="3">
    <source>
        <dbReference type="ARBA" id="ARBA00022989"/>
    </source>
</evidence>
<evidence type="ECO:0000256" key="1">
    <source>
        <dbReference type="ARBA" id="ARBA00004167"/>
    </source>
</evidence>
<keyword evidence="2 5" id="KW-0812">Transmembrane</keyword>
<keyword evidence="7" id="KW-1185">Reference proteome</keyword>
<sequence length="43" mass="4549">METATVLNIGIVAIVLALTGVSLYTSFGPPSEALDDPFEDHED</sequence>
<feature type="transmembrane region" description="Helical" evidence="5">
    <location>
        <begin position="7"/>
        <end position="27"/>
    </location>
</feature>
<dbReference type="Pfam" id="PF02468">
    <property type="entry name" value="PsbN"/>
    <property type="match status" value="1"/>
</dbReference>
<dbReference type="Proteomes" id="UP000183940">
    <property type="component" value="Unassembled WGS sequence"/>
</dbReference>
<comment type="caution">
    <text evidence="5">Originally thought to be a component of PSII; based on experiments in Synechocystis, N.tabacum and barley, and its absence from PSII in T.elongatus and T.vulcanus, this is probably not true.</text>
</comment>
<dbReference type="GO" id="GO:0031676">
    <property type="term" value="C:plasma membrane-derived thylakoid membrane"/>
    <property type="evidence" value="ECO:0007669"/>
    <property type="project" value="UniProtKB-SubCell"/>
</dbReference>
<evidence type="ECO:0000256" key="4">
    <source>
        <dbReference type="ARBA" id="ARBA00023136"/>
    </source>
</evidence>
<accession>A0A1L9QQK8</accession>
<keyword evidence="5" id="KW-0793">Thylakoid</keyword>
<dbReference type="AlphaFoldDB" id="A0A1L9QQK8"/>
<evidence type="ECO:0000313" key="6">
    <source>
        <dbReference type="EMBL" id="OJJ24975.1"/>
    </source>
</evidence>
<evidence type="ECO:0000256" key="5">
    <source>
        <dbReference type="HAMAP-Rule" id="MF_00293"/>
    </source>
</evidence>
<comment type="subcellular location">
    <subcellularLocation>
        <location evidence="5">Cellular thylakoid membrane</location>
        <topology evidence="5">Single-pass membrane protein</topology>
    </subcellularLocation>
    <subcellularLocation>
        <location evidence="1">Membrane</location>
        <topology evidence="1">Single-pass membrane protein</topology>
    </subcellularLocation>
</comment>
<organism evidence="6 7">
    <name type="scientific">Roseofilum reptotaenium AO1-A</name>
    <dbReference type="NCBI Taxonomy" id="1925591"/>
    <lineage>
        <taxon>Bacteria</taxon>
        <taxon>Bacillati</taxon>
        <taxon>Cyanobacteriota</taxon>
        <taxon>Cyanophyceae</taxon>
        <taxon>Desertifilales</taxon>
        <taxon>Desertifilaceae</taxon>
        <taxon>Roseofilum</taxon>
    </lineage>
</organism>
<dbReference type="NCBIfam" id="NF009650">
    <property type="entry name" value="PRK13183.1"/>
    <property type="match status" value="1"/>
</dbReference>
<evidence type="ECO:0000313" key="7">
    <source>
        <dbReference type="Proteomes" id="UP000183940"/>
    </source>
</evidence>